<dbReference type="STRING" id="749551.HMPREF9555_01205"/>
<dbReference type="SUPFAM" id="SSF54637">
    <property type="entry name" value="Thioesterase/thiol ester dehydrase-isomerase"/>
    <property type="match status" value="1"/>
</dbReference>
<protein>
    <submittedName>
        <fullName evidence="4">Thioesterase family protein</fullName>
    </submittedName>
</protein>
<feature type="binding site" evidence="2">
    <location>
        <position position="73"/>
    </location>
    <ligand>
        <name>CoA</name>
        <dbReference type="ChEBI" id="CHEBI:57287"/>
    </ligand>
</feature>
<evidence type="ECO:0000256" key="1">
    <source>
        <dbReference type="PIRSR" id="PIRSR014972-1"/>
    </source>
</evidence>
<feature type="binding site" evidence="2">
    <location>
        <position position="124"/>
    </location>
    <ligand>
        <name>substrate</name>
    </ligand>
</feature>
<organism evidence="4 5">
    <name type="scientific">Selenomonas artemidis F0399</name>
    <dbReference type="NCBI Taxonomy" id="749551"/>
    <lineage>
        <taxon>Bacteria</taxon>
        <taxon>Bacillati</taxon>
        <taxon>Bacillota</taxon>
        <taxon>Negativicutes</taxon>
        <taxon>Selenomonadales</taxon>
        <taxon>Selenomonadaceae</taxon>
        <taxon>Selenomonas</taxon>
    </lineage>
</organism>
<evidence type="ECO:0000256" key="2">
    <source>
        <dbReference type="PIRSR" id="PIRSR014972-2"/>
    </source>
</evidence>
<reference evidence="4 5" key="1">
    <citation type="submission" date="2010-08" db="EMBL/GenBank/DDBJ databases">
        <authorList>
            <person name="Weinstock G."/>
            <person name="Sodergren E."/>
            <person name="Clifton S."/>
            <person name="Fulton L."/>
            <person name="Fulton B."/>
            <person name="Courtney L."/>
            <person name="Fronick C."/>
            <person name="Harrison M."/>
            <person name="Strong C."/>
            <person name="Farmer C."/>
            <person name="Delahaunty K."/>
            <person name="Markovic C."/>
            <person name="Hall O."/>
            <person name="Minx P."/>
            <person name="Tomlinson C."/>
            <person name="Mitreva M."/>
            <person name="Hou S."/>
            <person name="Chen J."/>
            <person name="Wollam A."/>
            <person name="Pepin K.H."/>
            <person name="Johnson M."/>
            <person name="Bhonagiri V."/>
            <person name="Zhang X."/>
            <person name="Suruliraj S."/>
            <person name="Warren W."/>
            <person name="Chinwalla A."/>
            <person name="Mardis E.R."/>
            <person name="Wilson R.K."/>
        </authorList>
    </citation>
    <scope>NUCLEOTIDE SEQUENCE [LARGE SCALE GENOMIC DNA]</scope>
    <source>
        <strain evidence="4 5">F0399</strain>
    </source>
</reference>
<dbReference type="HOGENOM" id="CLU_119426_0_1_9"/>
<dbReference type="PANTHER" id="PTHR36934">
    <property type="entry name" value="BLR0278 PROTEIN"/>
    <property type="match status" value="1"/>
</dbReference>
<evidence type="ECO:0000259" key="3">
    <source>
        <dbReference type="Pfam" id="PF22636"/>
    </source>
</evidence>
<proteinExistence type="predicted"/>
<dbReference type="InterPro" id="IPR029069">
    <property type="entry name" value="HotDog_dom_sf"/>
</dbReference>
<dbReference type="Proteomes" id="UP000004633">
    <property type="component" value="Unassembled WGS sequence"/>
</dbReference>
<feature type="active site" evidence="1">
    <location>
        <position position="54"/>
    </location>
</feature>
<dbReference type="InterPro" id="IPR054485">
    <property type="entry name" value="FlK-like_dom"/>
</dbReference>
<feature type="active site" evidence="1">
    <location>
        <position position="46"/>
    </location>
</feature>
<dbReference type="InterPro" id="IPR025540">
    <property type="entry name" value="FlK"/>
</dbReference>
<sequence length="140" mass="15167">MEKELELFMEFTSTIAPGMTHEVQDSVTEEKTARVVGSGSLNVYATPCMAALMERAAAELCQRECPAGWTTVGTALSISHRAATPVGLSVRAVAEVTAVDRRKINLKVTAYDAREEIGSGTHERFAVASEKFFAKAESKR</sequence>
<feature type="binding site" evidence="2">
    <location>
        <position position="73"/>
    </location>
    <ligand>
        <name>substrate</name>
    </ligand>
</feature>
<dbReference type="Pfam" id="PF22636">
    <property type="entry name" value="FlK"/>
    <property type="match status" value="1"/>
</dbReference>
<feature type="active site" evidence="1">
    <location>
        <position position="80"/>
    </location>
</feature>
<accession>E7N2I9</accession>
<dbReference type="PIRSF" id="PIRSF014972">
    <property type="entry name" value="FlK"/>
    <property type="match status" value="1"/>
</dbReference>
<evidence type="ECO:0000313" key="4">
    <source>
        <dbReference type="EMBL" id="EFW29605.1"/>
    </source>
</evidence>
<keyword evidence="5" id="KW-1185">Reference proteome</keyword>
<feature type="domain" description="Fluoroacetyl-CoA-specific thioesterase-like" evidence="3">
    <location>
        <begin position="27"/>
        <end position="129"/>
    </location>
</feature>
<dbReference type="Gene3D" id="3.10.129.10">
    <property type="entry name" value="Hotdog Thioesterase"/>
    <property type="match status" value="1"/>
</dbReference>
<comment type="caution">
    <text evidence="4">The sequence shown here is derived from an EMBL/GenBank/DDBJ whole genome shotgun (WGS) entry which is preliminary data.</text>
</comment>
<name>E7N2I9_9FIRM</name>
<dbReference type="EMBL" id="AECV01000021">
    <property type="protein sequence ID" value="EFW29605.1"/>
    <property type="molecule type" value="Genomic_DNA"/>
</dbReference>
<gene>
    <name evidence="4" type="ORF">HMPREF9555_01205</name>
</gene>
<dbReference type="PANTHER" id="PTHR36934:SF1">
    <property type="entry name" value="THIOESTERASE DOMAIN-CONTAINING PROTEIN"/>
    <property type="match status" value="1"/>
</dbReference>
<evidence type="ECO:0000313" key="5">
    <source>
        <dbReference type="Proteomes" id="UP000004633"/>
    </source>
</evidence>
<dbReference type="AlphaFoldDB" id="E7N2I9"/>